<reference evidence="4" key="2">
    <citation type="journal article" date="2021" name="Microbiome">
        <title>Successional dynamics and alternative stable states in a saline activated sludge microbial community over 9 years.</title>
        <authorList>
            <person name="Wang Y."/>
            <person name="Ye J."/>
            <person name="Ju F."/>
            <person name="Liu L."/>
            <person name="Boyd J.A."/>
            <person name="Deng Y."/>
            <person name="Parks D.H."/>
            <person name="Jiang X."/>
            <person name="Yin X."/>
            <person name="Woodcroft B.J."/>
            <person name="Tyson G.W."/>
            <person name="Hugenholtz P."/>
            <person name="Polz M.F."/>
            <person name="Zhang T."/>
        </authorList>
    </citation>
    <scope>NUCLEOTIDE SEQUENCE</scope>
    <source>
        <strain evidence="4">HKST-UBA79</strain>
    </source>
</reference>
<feature type="domain" description="CobB/CobQ-like glutamine amidotransferase" evidence="3">
    <location>
        <begin position="6"/>
        <end position="221"/>
    </location>
</feature>
<dbReference type="EC" id="3.5.1.2" evidence="2"/>
<comment type="caution">
    <text evidence="4">The sequence shown here is derived from an EMBL/GenBank/DDBJ whole genome shotgun (WGS) entry which is preliminary data.</text>
</comment>
<organism evidence="4 5">
    <name type="scientific">candidate division WWE3 bacterium</name>
    <dbReference type="NCBI Taxonomy" id="2053526"/>
    <lineage>
        <taxon>Bacteria</taxon>
        <taxon>Katanobacteria</taxon>
    </lineage>
</organism>
<name>A0A955ECB6_UNCKA</name>
<feature type="active site" evidence="2">
    <location>
        <position position="214"/>
    </location>
</feature>
<sequence>MTQLLRIGYLYPKELNLYGDTGNIEVLSYRAHARNIDVEVIPITMSTPVSTALFSKINFLFMGGGPDSSQEIIFKDFFTNKGKYLLDYIHMGGVGVYICGAYQLLGNYYKDANDNMLKGLGAFNMHTVSFGKSKPRCIGNVSGALNTLLLEDPVFMENNPLKLTNLVGFENHGGRSYLDSSLNTLLTVKKGSGNNGEDLKEGLIYKNSFGTYLHGPLLTKNPHFADYLISKSLGGARLKPLVIDELIYKAHKNALTLPR</sequence>
<feature type="active site" description="Nucleophile" evidence="2">
    <location>
        <position position="99"/>
    </location>
</feature>
<keyword evidence="1 2" id="KW-0315">Glutamine amidotransferase</keyword>
<keyword evidence="2" id="KW-0436">Ligase</keyword>
<comment type="catalytic activity">
    <reaction evidence="2">
        <text>beta-D-GlcNAc-(1-&gt;4)-Mur2Ac(oyl-L-Ala-gamma-D-Glu-L-Lys-D-Ala-D-Ala)-di-trans,octa-cis-undecaprenyl diphosphate + L-glutamine + ATP + H2O = beta-D-GlcNAc-(1-&gt;4)-Mur2Ac(oyl-L-Ala-D-isoglutaminyl-L-Lys-D-Ala-D-Ala)-di-trans,octa-cis-undecaprenyl diphosphate + L-glutamate + ADP + phosphate + H(+)</text>
        <dbReference type="Rhea" id="RHEA:57928"/>
        <dbReference type="ChEBI" id="CHEBI:15377"/>
        <dbReference type="ChEBI" id="CHEBI:15378"/>
        <dbReference type="ChEBI" id="CHEBI:29985"/>
        <dbReference type="ChEBI" id="CHEBI:30616"/>
        <dbReference type="ChEBI" id="CHEBI:43474"/>
        <dbReference type="ChEBI" id="CHEBI:58359"/>
        <dbReference type="ChEBI" id="CHEBI:60033"/>
        <dbReference type="ChEBI" id="CHEBI:62233"/>
        <dbReference type="ChEBI" id="CHEBI:456216"/>
        <dbReference type="EC" id="6.3.5.13"/>
    </reaction>
</comment>
<dbReference type="AlphaFoldDB" id="A0A955ECB6"/>
<dbReference type="SUPFAM" id="SSF52317">
    <property type="entry name" value="Class I glutamine amidotransferase-like"/>
    <property type="match status" value="1"/>
</dbReference>
<dbReference type="GO" id="GO:0009252">
    <property type="term" value="P:peptidoglycan biosynthetic process"/>
    <property type="evidence" value="ECO:0007669"/>
    <property type="project" value="UniProtKB-UniRule"/>
</dbReference>
<dbReference type="PANTHER" id="PTHR21343:SF9">
    <property type="entry name" value="LIPID II ISOGLUTAMINYL SYNTHASE (GLUTAMINE-HYDROLYZING) SUBUNIT GATD"/>
    <property type="match status" value="1"/>
</dbReference>
<evidence type="ECO:0000259" key="3">
    <source>
        <dbReference type="Pfam" id="PF07685"/>
    </source>
</evidence>
<reference evidence="4" key="1">
    <citation type="submission" date="2020-04" db="EMBL/GenBank/DDBJ databases">
        <authorList>
            <person name="Zhang T."/>
        </authorList>
    </citation>
    <scope>NUCLEOTIDE SEQUENCE</scope>
    <source>
        <strain evidence="4">HKST-UBA79</strain>
    </source>
</reference>
<keyword evidence="2" id="KW-0378">Hydrolase</keyword>
<keyword evidence="2" id="KW-0133">Cell shape</keyword>
<dbReference type="GO" id="GO:0071555">
    <property type="term" value="P:cell wall organization"/>
    <property type="evidence" value="ECO:0007669"/>
    <property type="project" value="UniProtKB-KW"/>
</dbReference>
<protein>
    <recommendedName>
        <fullName evidence="2">Lipid II isoglutaminyl synthase (glutamine-hydrolyzing) subunit GatD</fullName>
        <ecNumber evidence="2">6.3.5.13</ecNumber>
    </recommendedName>
    <alternativeName>
        <fullName evidence="2">Lipid II isoglutaminyl synthase glutaminase subunit</fullName>
        <ecNumber evidence="2">3.5.1.2</ecNumber>
    </alternativeName>
</protein>
<dbReference type="GO" id="GO:0009236">
    <property type="term" value="P:cobalamin biosynthetic process"/>
    <property type="evidence" value="ECO:0007669"/>
    <property type="project" value="InterPro"/>
</dbReference>
<proteinExistence type="inferred from homology"/>
<dbReference type="InterPro" id="IPR029062">
    <property type="entry name" value="Class_I_gatase-like"/>
</dbReference>
<comment type="catalytic activity">
    <reaction evidence="2">
        <text>L-glutamine + H2O = L-glutamate + NH4(+)</text>
        <dbReference type="Rhea" id="RHEA:15889"/>
        <dbReference type="ChEBI" id="CHEBI:15377"/>
        <dbReference type="ChEBI" id="CHEBI:28938"/>
        <dbReference type="ChEBI" id="CHEBI:29985"/>
        <dbReference type="ChEBI" id="CHEBI:58359"/>
        <dbReference type="EC" id="3.5.1.2"/>
    </reaction>
</comment>
<dbReference type="GO" id="GO:0004359">
    <property type="term" value="F:glutaminase activity"/>
    <property type="evidence" value="ECO:0007669"/>
    <property type="project" value="UniProtKB-UniRule"/>
</dbReference>
<evidence type="ECO:0000313" key="4">
    <source>
        <dbReference type="EMBL" id="MCA9308100.1"/>
    </source>
</evidence>
<dbReference type="CDD" id="cd01750">
    <property type="entry name" value="GATase1_CobQ"/>
    <property type="match status" value="1"/>
</dbReference>
<dbReference type="HAMAP" id="MF_02213">
    <property type="entry name" value="Lipid_II_synth_GatD"/>
    <property type="match status" value="1"/>
</dbReference>
<evidence type="ECO:0000313" key="5">
    <source>
        <dbReference type="Proteomes" id="UP000740557"/>
    </source>
</evidence>
<dbReference type="Pfam" id="PF07685">
    <property type="entry name" value="GATase_3"/>
    <property type="match status" value="1"/>
</dbReference>
<comment type="pathway">
    <text evidence="2">Cell wall biogenesis; peptidoglycan biosynthesis.</text>
</comment>
<dbReference type="PANTHER" id="PTHR21343">
    <property type="entry name" value="DETHIOBIOTIN SYNTHETASE"/>
    <property type="match status" value="1"/>
</dbReference>
<dbReference type="InterPro" id="IPR043702">
    <property type="entry name" value="Lipid_II_synth_GatD"/>
</dbReference>
<feature type="binding site" evidence="2">
    <location>
        <position position="136"/>
    </location>
    <ligand>
        <name>substrate</name>
    </ligand>
</feature>
<comment type="function">
    <text evidence="2">The lipid II isoglutaminyl synthase complex catalyzes the formation of alpha-D-isoglutamine in the cell wall lipid II stem peptide. The GatD subunit catalyzes the hydrolysis of glutamine to glutamate and ammonia. The resulting ammonia molecule is channeled to the active site of MurT.</text>
</comment>
<dbReference type="EMBL" id="JAGQNX010000034">
    <property type="protein sequence ID" value="MCA9308100.1"/>
    <property type="molecule type" value="Genomic_DNA"/>
</dbReference>
<dbReference type="InterPro" id="IPR033949">
    <property type="entry name" value="CobQ_GATase1"/>
</dbReference>
<dbReference type="GO" id="GO:0008360">
    <property type="term" value="P:regulation of cell shape"/>
    <property type="evidence" value="ECO:0007669"/>
    <property type="project" value="UniProtKB-KW"/>
</dbReference>
<dbReference type="Proteomes" id="UP000740557">
    <property type="component" value="Unassembled WGS sequence"/>
</dbReference>
<keyword evidence="2" id="KW-0573">Peptidoglycan synthesis</keyword>
<accession>A0A955ECB6</accession>
<dbReference type="EC" id="6.3.5.13" evidence="2"/>
<evidence type="ECO:0000256" key="2">
    <source>
        <dbReference type="HAMAP-Rule" id="MF_02213"/>
    </source>
</evidence>
<comment type="similarity">
    <text evidence="2">Belongs to the CobB/CobQ family. GatD subfamily.</text>
</comment>
<gene>
    <name evidence="2" type="primary">gatD</name>
    <name evidence="4" type="ORF">KC980_01175</name>
</gene>
<dbReference type="InterPro" id="IPR011698">
    <property type="entry name" value="GATase_3"/>
</dbReference>
<keyword evidence="2" id="KW-0961">Cell wall biogenesis/degradation</keyword>
<dbReference type="GO" id="GO:0140282">
    <property type="term" value="F:carbon-nitrogen ligase activity on lipid II"/>
    <property type="evidence" value="ECO:0007669"/>
    <property type="project" value="UniProtKB-UniRule"/>
</dbReference>
<evidence type="ECO:0000256" key="1">
    <source>
        <dbReference type="ARBA" id="ARBA00022962"/>
    </source>
</evidence>
<comment type="subunit">
    <text evidence="2">Forms a heterodimer with MurT.</text>
</comment>